<dbReference type="AlphaFoldDB" id="M7N5P1"/>
<accession>M7N5P1</accession>
<evidence type="ECO:0000256" key="1">
    <source>
        <dbReference type="SAM" id="SignalP"/>
    </source>
</evidence>
<evidence type="ECO:0000259" key="2">
    <source>
        <dbReference type="Pfam" id="PF13568"/>
    </source>
</evidence>
<dbReference type="RefSeq" id="WP_009195656.1">
    <property type="nucleotide sequence ID" value="NZ_AODQ01000052.1"/>
</dbReference>
<comment type="caution">
    <text evidence="3">The sequence shown here is derived from an EMBL/GenBank/DDBJ whole genome shotgun (WGS) entry which is preliminary data.</text>
</comment>
<keyword evidence="4" id="KW-1185">Reference proteome</keyword>
<dbReference type="Pfam" id="PF13568">
    <property type="entry name" value="OMP_b-brl_2"/>
    <property type="match status" value="1"/>
</dbReference>
<reference evidence="3 4" key="1">
    <citation type="journal article" date="2013" name="Genome Announc.">
        <title>Draft Genome Sequence of Cesiribacter andamanensis Strain AMV16T, Isolated from a Soil Sample from a Mud Volcano in the Andaman Islands, India.</title>
        <authorList>
            <person name="Shivaji S."/>
            <person name="Ara S."/>
            <person name="Begum Z."/>
            <person name="Srinivas T.N."/>
            <person name="Singh A."/>
            <person name="Kumar Pinnaka A."/>
        </authorList>
    </citation>
    <scope>NUCLEOTIDE SEQUENCE [LARGE SCALE GENOMIC DNA]</scope>
    <source>
        <strain evidence="3 4">AMV16</strain>
    </source>
</reference>
<gene>
    <name evidence="3" type="ORF">ADICEAN_02263</name>
</gene>
<dbReference type="eggNOG" id="COG3637">
    <property type="taxonomic scope" value="Bacteria"/>
</dbReference>
<feature type="chain" id="PRO_5004081691" description="Outer membrane protein beta-barrel domain-containing protein" evidence="1">
    <location>
        <begin position="20"/>
        <end position="247"/>
    </location>
</feature>
<dbReference type="STRING" id="1279009.ADICEAN_02263"/>
<organism evidence="3 4">
    <name type="scientific">Cesiribacter andamanensis AMV16</name>
    <dbReference type="NCBI Taxonomy" id="1279009"/>
    <lineage>
        <taxon>Bacteria</taxon>
        <taxon>Pseudomonadati</taxon>
        <taxon>Bacteroidota</taxon>
        <taxon>Cytophagia</taxon>
        <taxon>Cytophagales</taxon>
        <taxon>Cesiribacteraceae</taxon>
        <taxon>Cesiribacter</taxon>
    </lineage>
</organism>
<evidence type="ECO:0000313" key="4">
    <source>
        <dbReference type="Proteomes" id="UP000011910"/>
    </source>
</evidence>
<dbReference type="Proteomes" id="UP000011910">
    <property type="component" value="Unassembled WGS sequence"/>
</dbReference>
<evidence type="ECO:0000313" key="3">
    <source>
        <dbReference type="EMBL" id="EMR02607.1"/>
    </source>
</evidence>
<feature type="domain" description="Outer membrane protein beta-barrel" evidence="2">
    <location>
        <begin position="18"/>
        <end position="223"/>
    </location>
</feature>
<keyword evidence="1" id="KW-0732">Signal</keyword>
<sequence length="247" mass="27264">MKKILLPLLLLGSTFYAQAQSSIQLGPKVGLNLTTMDLGNTQDRTEQEIGYSPGLSLGVATSFKINSLLSFTPEISYAQYGYKGLVFTSTEEAESGEMATWTTKESFRTSFIDMPLLLRGTFGGPTKLYINAGPTLGYWLSGRYEGSGSGTYEGAEISYQYKLDVKFVDQYKDYKTDEFVEVSPEDSQRLQWGAAFGGGLMLPLAGNDLLVDARYSLAFTDLYKNMEGNEKARNKGFSLSLIYLFGL</sequence>
<proteinExistence type="predicted"/>
<feature type="signal peptide" evidence="1">
    <location>
        <begin position="1"/>
        <end position="19"/>
    </location>
</feature>
<dbReference type="InterPro" id="IPR025665">
    <property type="entry name" value="Beta-barrel_OMP_2"/>
</dbReference>
<protein>
    <recommendedName>
        <fullName evidence="2">Outer membrane protein beta-barrel domain-containing protein</fullName>
    </recommendedName>
</protein>
<dbReference type="OrthoDB" id="949314at2"/>
<dbReference type="EMBL" id="AODQ01000052">
    <property type="protein sequence ID" value="EMR02607.1"/>
    <property type="molecule type" value="Genomic_DNA"/>
</dbReference>
<name>M7N5P1_9BACT</name>